<reference evidence="2 3" key="1">
    <citation type="journal article" date="2017" name="Int. J. Parasitol.">
        <title>The genome of the protozoan parasite Cystoisospora suis and a reverse vaccinology approach to identify vaccine candidates.</title>
        <authorList>
            <person name="Palmieri N."/>
            <person name="Shrestha A."/>
            <person name="Ruttkowski B."/>
            <person name="Beck T."/>
            <person name="Vogl C."/>
            <person name="Tomley F."/>
            <person name="Blake D.P."/>
            <person name="Joachim A."/>
        </authorList>
    </citation>
    <scope>NUCLEOTIDE SEQUENCE [LARGE SCALE GENOMIC DNA]</scope>
    <source>
        <strain evidence="2 3">Wien I</strain>
    </source>
</reference>
<protein>
    <submittedName>
        <fullName evidence="2">Uncharacterized protein</fullName>
    </submittedName>
</protein>
<sequence length="85" mass="9318">RHGQIAHPSSSAVDSTSDPKHRVSSCHNCLSSSCSSHLEKGKLTSYKDSDEEKKTPIIEEIRVFIPPHPDAERIWTCVTCVAAST</sequence>
<feature type="region of interest" description="Disordered" evidence="1">
    <location>
        <begin position="1"/>
        <end position="52"/>
    </location>
</feature>
<proteinExistence type="predicted"/>
<gene>
    <name evidence="2" type="ORF">CSUI_008280</name>
</gene>
<feature type="non-terminal residue" evidence="2">
    <location>
        <position position="1"/>
    </location>
</feature>
<dbReference type="GeneID" id="94431625"/>
<evidence type="ECO:0000256" key="1">
    <source>
        <dbReference type="SAM" id="MobiDB-lite"/>
    </source>
</evidence>
<dbReference type="RefSeq" id="XP_067919604.1">
    <property type="nucleotide sequence ID" value="XM_068068414.1"/>
</dbReference>
<dbReference type="Proteomes" id="UP000221165">
    <property type="component" value="Unassembled WGS sequence"/>
</dbReference>
<organism evidence="2 3">
    <name type="scientific">Cystoisospora suis</name>
    <dbReference type="NCBI Taxonomy" id="483139"/>
    <lineage>
        <taxon>Eukaryota</taxon>
        <taxon>Sar</taxon>
        <taxon>Alveolata</taxon>
        <taxon>Apicomplexa</taxon>
        <taxon>Conoidasida</taxon>
        <taxon>Coccidia</taxon>
        <taxon>Eucoccidiorida</taxon>
        <taxon>Eimeriorina</taxon>
        <taxon>Sarcocystidae</taxon>
        <taxon>Cystoisospora</taxon>
    </lineage>
</organism>
<feature type="compositionally biased region" description="Low complexity" evidence="1">
    <location>
        <begin position="25"/>
        <end position="36"/>
    </location>
</feature>
<evidence type="ECO:0000313" key="2">
    <source>
        <dbReference type="EMBL" id="PHJ17890.1"/>
    </source>
</evidence>
<accession>A0A2C6KA80</accession>
<evidence type="ECO:0000313" key="3">
    <source>
        <dbReference type="Proteomes" id="UP000221165"/>
    </source>
</evidence>
<dbReference type="AlphaFoldDB" id="A0A2C6KA80"/>
<dbReference type="EMBL" id="MIGC01004595">
    <property type="protein sequence ID" value="PHJ17890.1"/>
    <property type="molecule type" value="Genomic_DNA"/>
</dbReference>
<name>A0A2C6KA80_9APIC</name>
<dbReference type="VEuPathDB" id="ToxoDB:CSUI_008280"/>
<feature type="compositionally biased region" description="Polar residues" evidence="1">
    <location>
        <begin position="7"/>
        <end position="16"/>
    </location>
</feature>
<feature type="compositionally biased region" description="Basic and acidic residues" evidence="1">
    <location>
        <begin position="37"/>
        <end position="52"/>
    </location>
</feature>
<comment type="caution">
    <text evidence="2">The sequence shown here is derived from an EMBL/GenBank/DDBJ whole genome shotgun (WGS) entry which is preliminary data.</text>
</comment>
<keyword evidence="3" id="KW-1185">Reference proteome</keyword>